<comment type="subcellular location">
    <subcellularLocation>
        <location evidence="1">Cell membrane</location>
        <topology evidence="1">Multi-pass membrane protein</topology>
    </subcellularLocation>
</comment>
<feature type="transmembrane region" description="Helical" evidence="6">
    <location>
        <begin position="20"/>
        <end position="39"/>
    </location>
</feature>
<evidence type="ECO:0000256" key="3">
    <source>
        <dbReference type="ARBA" id="ARBA00022692"/>
    </source>
</evidence>
<reference evidence="8" key="1">
    <citation type="submission" date="2013-05" db="EMBL/GenBank/DDBJ databases">
        <authorList>
            <person name="Harkins D.M."/>
            <person name="Durkin A.S."/>
            <person name="Brinkac L.M."/>
            <person name="Haft D.H."/>
            <person name="Selengut J.D."/>
            <person name="Sanka R."/>
            <person name="DePew J."/>
            <person name="Purushe J."/>
            <person name="Hartskeerl R.A."/>
            <person name="Ahmed A."/>
            <person name="van der Linden H."/>
            <person name="Goris M.G.A."/>
            <person name="Vinetz J.M."/>
            <person name="Sutton G.G."/>
            <person name="Nierman W.C."/>
            <person name="Fouts D.E."/>
        </authorList>
    </citation>
    <scope>NUCLEOTIDE SEQUENCE [LARGE SCALE GENOMIC DNA]</scope>
    <source>
        <strain evidence="8">5399</strain>
    </source>
</reference>
<evidence type="ECO:0000256" key="6">
    <source>
        <dbReference type="SAM" id="Phobius"/>
    </source>
</evidence>
<keyword evidence="3 6" id="KW-0812">Transmembrane</keyword>
<dbReference type="InterPro" id="IPR036259">
    <property type="entry name" value="MFS_trans_sf"/>
</dbReference>
<dbReference type="AlphaFoldDB" id="T0FG26"/>
<keyword evidence="4 6" id="KW-1133">Transmembrane helix</keyword>
<dbReference type="SUPFAM" id="SSF103473">
    <property type="entry name" value="MFS general substrate transporter"/>
    <property type="match status" value="1"/>
</dbReference>
<keyword evidence="2" id="KW-1003">Cell membrane</keyword>
<name>T0FG26_9LEPT</name>
<evidence type="ECO:0000256" key="1">
    <source>
        <dbReference type="ARBA" id="ARBA00004651"/>
    </source>
</evidence>
<evidence type="ECO:0000313" key="9">
    <source>
        <dbReference type="Proteomes" id="UP000015454"/>
    </source>
</evidence>
<dbReference type="PANTHER" id="PTHR43124:SF10">
    <property type="entry name" value="PURINE EFFLUX PUMP PBUE"/>
    <property type="match status" value="1"/>
</dbReference>
<dbReference type="CDD" id="cd17324">
    <property type="entry name" value="MFS_NepI_like"/>
    <property type="match status" value="1"/>
</dbReference>
<feature type="transmembrane region" description="Helical" evidence="6">
    <location>
        <begin position="74"/>
        <end position="96"/>
    </location>
</feature>
<dbReference type="EMBL" id="AHMO02000004">
    <property type="protein sequence ID" value="EQA46886.1"/>
    <property type="molecule type" value="Genomic_DNA"/>
</dbReference>
<proteinExistence type="predicted"/>
<evidence type="ECO:0000256" key="2">
    <source>
        <dbReference type="ARBA" id="ARBA00022475"/>
    </source>
</evidence>
<evidence type="ECO:0000259" key="7">
    <source>
        <dbReference type="PROSITE" id="PS50850"/>
    </source>
</evidence>
<keyword evidence="9" id="KW-1185">Reference proteome</keyword>
<feature type="transmembrane region" description="Helical" evidence="6">
    <location>
        <begin position="339"/>
        <end position="359"/>
    </location>
</feature>
<protein>
    <submittedName>
        <fullName evidence="8">Transporter, major facilitator family protein</fullName>
    </submittedName>
</protein>
<evidence type="ECO:0000313" key="8">
    <source>
        <dbReference type="EMBL" id="EQA46886.1"/>
    </source>
</evidence>
<feature type="transmembrane region" description="Helical" evidence="6">
    <location>
        <begin position="108"/>
        <end position="130"/>
    </location>
</feature>
<dbReference type="GO" id="GO:0005886">
    <property type="term" value="C:plasma membrane"/>
    <property type="evidence" value="ECO:0007669"/>
    <property type="project" value="UniProtKB-SubCell"/>
</dbReference>
<keyword evidence="5 6" id="KW-0472">Membrane</keyword>
<feature type="transmembrane region" description="Helical" evidence="6">
    <location>
        <begin position="205"/>
        <end position="227"/>
    </location>
</feature>
<feature type="transmembrane region" description="Helical" evidence="6">
    <location>
        <begin position="247"/>
        <end position="265"/>
    </location>
</feature>
<evidence type="ECO:0000256" key="4">
    <source>
        <dbReference type="ARBA" id="ARBA00022989"/>
    </source>
</evidence>
<feature type="transmembrane region" description="Helical" evidence="6">
    <location>
        <begin position="179"/>
        <end position="199"/>
    </location>
</feature>
<gene>
    <name evidence="8" type="ORF">LEP1GSC050_0568</name>
</gene>
<dbReference type="Gene3D" id="1.20.1250.20">
    <property type="entry name" value="MFS general substrate transporter like domains"/>
    <property type="match status" value="1"/>
</dbReference>
<dbReference type="STRING" id="1049789.LEP1GSC050_0568"/>
<organism evidence="8 9">
    <name type="scientific">Leptospira broomii serovar Hurstbridge str. 5399</name>
    <dbReference type="NCBI Taxonomy" id="1049789"/>
    <lineage>
        <taxon>Bacteria</taxon>
        <taxon>Pseudomonadati</taxon>
        <taxon>Spirochaetota</taxon>
        <taxon>Spirochaetia</taxon>
        <taxon>Leptospirales</taxon>
        <taxon>Leptospiraceae</taxon>
        <taxon>Leptospira</taxon>
    </lineage>
</organism>
<dbReference type="InterPro" id="IPR020846">
    <property type="entry name" value="MFS_dom"/>
</dbReference>
<dbReference type="InterPro" id="IPR050189">
    <property type="entry name" value="MFS_Efflux_Transporters"/>
</dbReference>
<feature type="domain" description="Major facilitator superfamily (MFS) profile" evidence="7">
    <location>
        <begin position="1"/>
        <end position="365"/>
    </location>
</feature>
<dbReference type="PANTHER" id="PTHR43124">
    <property type="entry name" value="PURINE EFFLUX PUMP PBUE"/>
    <property type="match status" value="1"/>
</dbReference>
<dbReference type="Pfam" id="PF07690">
    <property type="entry name" value="MFS_1"/>
    <property type="match status" value="1"/>
</dbReference>
<feature type="transmembrane region" description="Helical" evidence="6">
    <location>
        <begin position="51"/>
        <end position="68"/>
    </location>
</feature>
<dbReference type="Proteomes" id="UP000015454">
    <property type="component" value="Unassembled WGS sequence"/>
</dbReference>
<feature type="transmembrane region" description="Helical" evidence="6">
    <location>
        <begin position="312"/>
        <end position="333"/>
    </location>
</feature>
<dbReference type="PROSITE" id="PS50850">
    <property type="entry name" value="MFS"/>
    <property type="match status" value="1"/>
</dbReference>
<feature type="transmembrane region" description="Helical" evidence="6">
    <location>
        <begin position="136"/>
        <end position="158"/>
    </location>
</feature>
<dbReference type="InterPro" id="IPR011701">
    <property type="entry name" value="MFS"/>
</dbReference>
<accession>T0FG26</accession>
<sequence>MIAGILPLMASDLSVSIAQAGYLVTVFSFTYAFGSPILAMATGNLNRKTSLSLGLIAFTLSNLLSAVADSFISLLLIRFFLGLSAGLFMPTASAYAANAVEPERRGRALSFVYSGMTIALVLGVPLGTFLGSEFGWRATFLGVAVLASLSLLGVLFFLPEQSPSRPILLKERLSFLRQGRILNILLLTILGLSGAFSIYTYLAEYLHRIIGLPASGIGFVLMTFGFASALGNQIGGYSSDKGGARNVVLSASLILFFAFLSLSYMDRIASVQLRTVIIFLLIALWGLAGWAFTPAQQSRLVSLQPESSSVLLSLNASAIYVGISLGSLVGSTIVAHSSVSNLGIAGATFELLGFVLIAITSNRSLFKKRPLVENA</sequence>
<dbReference type="GO" id="GO:0022857">
    <property type="term" value="F:transmembrane transporter activity"/>
    <property type="evidence" value="ECO:0007669"/>
    <property type="project" value="InterPro"/>
</dbReference>
<comment type="caution">
    <text evidence="8">The sequence shown here is derived from an EMBL/GenBank/DDBJ whole genome shotgun (WGS) entry which is preliminary data.</text>
</comment>
<evidence type="ECO:0000256" key="5">
    <source>
        <dbReference type="ARBA" id="ARBA00023136"/>
    </source>
</evidence>
<feature type="transmembrane region" description="Helical" evidence="6">
    <location>
        <begin position="271"/>
        <end position="292"/>
    </location>
</feature>